<feature type="transmembrane region" description="Helical" evidence="1">
    <location>
        <begin position="12"/>
        <end position="32"/>
    </location>
</feature>
<organism evidence="2 3">
    <name type="scientific">Peteryoungia algae</name>
    <dbReference type="NCBI Taxonomy" id="2919917"/>
    <lineage>
        <taxon>Bacteria</taxon>
        <taxon>Pseudomonadati</taxon>
        <taxon>Pseudomonadota</taxon>
        <taxon>Alphaproteobacteria</taxon>
        <taxon>Hyphomicrobiales</taxon>
        <taxon>Rhizobiaceae</taxon>
        <taxon>Peteryoungia</taxon>
    </lineage>
</organism>
<name>A0ABT0CVL9_9HYPH</name>
<gene>
    <name evidence="2" type="ORF">MKJ03_02680</name>
</gene>
<reference evidence="2 3" key="1">
    <citation type="submission" date="2022-03" db="EMBL/GenBank/DDBJ databases">
        <title>Rhizobium SSM4.3 sp. nov., isolated from Sediment (Gouqi Island).</title>
        <authorList>
            <person name="Chen G."/>
        </authorList>
    </citation>
    <scope>NUCLEOTIDE SEQUENCE [LARGE SCALE GENOMIC DNA]</scope>
    <source>
        <strain evidence="2 3">SSM4.3</strain>
        <plasmid evidence="2">unnamed</plasmid>
    </source>
</reference>
<keyword evidence="2" id="KW-0614">Plasmid</keyword>
<keyword evidence="1" id="KW-1133">Transmembrane helix</keyword>
<comment type="caution">
    <text evidence="2">The sequence shown here is derived from an EMBL/GenBank/DDBJ whole genome shotgun (WGS) entry which is preliminary data.</text>
</comment>
<dbReference type="Proteomes" id="UP001522662">
    <property type="component" value="Unassembled WGS sequence"/>
</dbReference>
<dbReference type="RefSeq" id="WP_245134593.1">
    <property type="nucleotide sequence ID" value="NZ_CP128477.1"/>
</dbReference>
<dbReference type="EMBL" id="JALAYX010000001">
    <property type="protein sequence ID" value="MCJ8237217.1"/>
    <property type="molecule type" value="Genomic_DNA"/>
</dbReference>
<keyword evidence="1" id="KW-0472">Membrane</keyword>
<keyword evidence="3" id="KW-1185">Reference proteome</keyword>
<geneLocation type="plasmid" evidence="2">
    <name>unnamed</name>
</geneLocation>
<evidence type="ECO:0000313" key="2">
    <source>
        <dbReference type="EMBL" id="MCJ8237217.1"/>
    </source>
</evidence>
<accession>A0ABT0CVL9</accession>
<proteinExistence type="predicted"/>
<evidence type="ECO:0000256" key="1">
    <source>
        <dbReference type="SAM" id="Phobius"/>
    </source>
</evidence>
<protein>
    <submittedName>
        <fullName evidence="2">Uncharacterized protein</fullName>
    </submittedName>
</protein>
<sequence>MWTWLEENHGVLSALSSLAMLGVWVLYLQLFYSSYRHQIRPKILITRGGGHTAAARCILTNMSPEIIFVQAVLSRLSFPDGEETYSLSELDRTGFAPSDRRSELVQGPLRSGDFLDLGSFDELLSALLGKDDARHKLAAASSLTILVVGSYTWHDRLAAAERTFNLDRNEADEIVLLPARMTSRQIRTRAERRAVARMVEKQAGLD</sequence>
<keyword evidence="1" id="KW-0812">Transmembrane</keyword>
<evidence type="ECO:0000313" key="3">
    <source>
        <dbReference type="Proteomes" id="UP001522662"/>
    </source>
</evidence>